<keyword evidence="2" id="KW-1185">Reference proteome</keyword>
<keyword evidence="1" id="KW-0675">Receptor</keyword>
<dbReference type="InterPro" id="IPR013783">
    <property type="entry name" value="Ig-like_fold"/>
</dbReference>
<sequence>MIYMGDEDSFVVTDAKPVSKYSFRLRHTTEGDDSPFSDSVHVETPESVPGAPQSLLCLNRTTSQIKVAWEPPELTNGILMCYHVTVKGPKVSLAPFQETQDTYFIFSGLLPGTEYKFQVYAVTGRGRGEPAVLLVHTVDLGHHAPAKPTLSVLGRHEIQVEWDIPKEPLSRITGYEVKVNGEAAYNGLDRSCIIRRLQADTEYTVTVSAWTNEGRCESVASKRRTNRDITISRRPPLYPFSKKTNGKNKEGKQ</sequence>
<dbReference type="Pfam" id="PF00041">
    <property type="entry name" value="fn3"/>
    <property type="match status" value="2"/>
</dbReference>
<organism evidence="1 2">
    <name type="scientific">Paramuricea clavata</name>
    <name type="common">Red gorgonian</name>
    <name type="synonym">Violescent sea-whip</name>
    <dbReference type="NCBI Taxonomy" id="317549"/>
    <lineage>
        <taxon>Eukaryota</taxon>
        <taxon>Metazoa</taxon>
        <taxon>Cnidaria</taxon>
        <taxon>Anthozoa</taxon>
        <taxon>Octocorallia</taxon>
        <taxon>Malacalcyonacea</taxon>
        <taxon>Plexauridae</taxon>
        <taxon>Paramuricea</taxon>
    </lineage>
</organism>
<dbReference type="CDD" id="cd00063">
    <property type="entry name" value="FN3"/>
    <property type="match status" value="2"/>
</dbReference>
<dbReference type="OrthoDB" id="5973883at2759"/>
<name>A0A7D9HMP8_PARCT</name>
<dbReference type="InterPro" id="IPR003961">
    <property type="entry name" value="FN3_dom"/>
</dbReference>
<dbReference type="SUPFAM" id="SSF49265">
    <property type="entry name" value="Fibronectin type III"/>
    <property type="match status" value="2"/>
</dbReference>
<evidence type="ECO:0000313" key="1">
    <source>
        <dbReference type="EMBL" id="CAB3988699.1"/>
    </source>
</evidence>
<dbReference type="PRINTS" id="PR00014">
    <property type="entry name" value="FNTYPEIII"/>
</dbReference>
<dbReference type="InterPro" id="IPR036116">
    <property type="entry name" value="FN3_sf"/>
</dbReference>
<reference evidence="1" key="1">
    <citation type="submission" date="2020-04" db="EMBL/GenBank/DDBJ databases">
        <authorList>
            <person name="Alioto T."/>
            <person name="Alioto T."/>
            <person name="Gomez Garrido J."/>
        </authorList>
    </citation>
    <scope>NUCLEOTIDE SEQUENCE</scope>
    <source>
        <strain evidence="1">A484AB</strain>
    </source>
</reference>
<dbReference type="Proteomes" id="UP001152795">
    <property type="component" value="Unassembled WGS sequence"/>
</dbReference>
<proteinExistence type="predicted"/>
<dbReference type="Gene3D" id="2.60.40.10">
    <property type="entry name" value="Immunoglobulins"/>
    <property type="match status" value="3"/>
</dbReference>
<protein>
    <submittedName>
        <fullName evidence="1">Receptor-type tyrosine- phosphatase F-like, partial</fullName>
    </submittedName>
</protein>
<dbReference type="PANTHER" id="PTHR46957:SF3">
    <property type="entry name" value="CYTOKINE RECEPTOR"/>
    <property type="match status" value="1"/>
</dbReference>
<dbReference type="InterPro" id="IPR050713">
    <property type="entry name" value="RTP_Phos/Ushers"/>
</dbReference>
<comment type="caution">
    <text evidence="1">The sequence shown here is derived from an EMBL/GenBank/DDBJ whole genome shotgun (WGS) entry which is preliminary data.</text>
</comment>
<evidence type="ECO:0000313" key="2">
    <source>
        <dbReference type="Proteomes" id="UP001152795"/>
    </source>
</evidence>
<dbReference type="PANTHER" id="PTHR46957">
    <property type="entry name" value="CYTOKINE RECEPTOR"/>
    <property type="match status" value="1"/>
</dbReference>
<dbReference type="AlphaFoldDB" id="A0A7D9HMP8"/>
<dbReference type="SMART" id="SM00060">
    <property type="entry name" value="FN3"/>
    <property type="match status" value="2"/>
</dbReference>
<dbReference type="GO" id="GO:0016020">
    <property type="term" value="C:membrane"/>
    <property type="evidence" value="ECO:0007669"/>
    <property type="project" value="UniProtKB-SubCell"/>
</dbReference>
<dbReference type="EMBL" id="CACRXK020001366">
    <property type="protein sequence ID" value="CAB3988699.1"/>
    <property type="molecule type" value="Genomic_DNA"/>
</dbReference>
<gene>
    <name evidence="1" type="ORF">PACLA_8A082167</name>
</gene>
<dbReference type="PROSITE" id="PS50853">
    <property type="entry name" value="FN3"/>
    <property type="match status" value="3"/>
</dbReference>
<accession>A0A7D9HMP8</accession>